<dbReference type="PIRSF" id="PIRSF038001">
    <property type="entry name" value="Caspase_ICE"/>
    <property type="match status" value="1"/>
</dbReference>
<dbReference type="Pfam" id="PF00656">
    <property type="entry name" value="Peptidase_C14"/>
    <property type="match status" value="2"/>
</dbReference>
<dbReference type="Gene3D" id="3.30.70.1470">
    <property type="entry name" value="Caspase-like"/>
    <property type="match status" value="1"/>
</dbReference>
<evidence type="ECO:0000256" key="4">
    <source>
        <dbReference type="RuleBase" id="RU003971"/>
    </source>
</evidence>
<dbReference type="SUPFAM" id="SSF47986">
    <property type="entry name" value="DEATH domain"/>
    <property type="match status" value="1"/>
</dbReference>
<reference evidence="8" key="2">
    <citation type="submission" date="2025-09" db="UniProtKB">
        <authorList>
            <consortium name="Ensembl"/>
        </authorList>
    </citation>
    <scope>IDENTIFICATION</scope>
</reference>
<evidence type="ECO:0000256" key="2">
    <source>
        <dbReference type="ARBA" id="ARBA00022703"/>
    </source>
</evidence>
<dbReference type="InterPro" id="IPR001309">
    <property type="entry name" value="Pept_C14_p20"/>
</dbReference>
<keyword evidence="2" id="KW-0053">Apoptosis</keyword>
<feature type="active site" evidence="3">
    <location>
        <position position="278"/>
    </location>
</feature>
<dbReference type="SMART" id="SM00115">
    <property type="entry name" value="CASc"/>
    <property type="match status" value="1"/>
</dbReference>
<dbReference type="GeneID" id="110951965"/>
<evidence type="ECO:0000259" key="5">
    <source>
        <dbReference type="PROSITE" id="PS50207"/>
    </source>
</evidence>
<evidence type="ECO:0000259" key="7">
    <source>
        <dbReference type="PROSITE" id="PS50209"/>
    </source>
</evidence>
<evidence type="ECO:0000313" key="9">
    <source>
        <dbReference type="Proteomes" id="UP000257200"/>
    </source>
</evidence>
<evidence type="ECO:0000259" key="6">
    <source>
        <dbReference type="PROSITE" id="PS50208"/>
    </source>
</evidence>
<dbReference type="InterPro" id="IPR002138">
    <property type="entry name" value="Pept_C14_p10"/>
</dbReference>
<dbReference type="SUPFAM" id="SSF52129">
    <property type="entry name" value="Caspase-like"/>
    <property type="match status" value="1"/>
</dbReference>
<dbReference type="STRING" id="80966.ENSAPOP00000032833"/>
<dbReference type="AlphaFoldDB" id="A0A3Q1GQZ0"/>
<sequence length="388" mass="43728">MSAKDTLRRNKTDILAALCSDRMLILNKVQEKNLITEREYGNLKNINKVNEEGHVVELVDKIMTKGEKTCQDFLDLLQTDEEIKGTFPDLSNIQLHGARPLTRPVQVSSEHSEVPLGQLSKRPKMDAVYPLNSQPVGLCLIINNVNFMSHKVRRGSDKDAQSLAEEFSKLGFRVLMCKDQTKDEMEQTLTWFSSLTDPALPLQEFRVKEWTATKFTEAQQLVNHGDAFICCVLSHGVKGAVLGTDGSPLSIKDITRTFRATEQSALKEKPKVFLIQACQGKEEQCGVLVKDLEEDSSIPEEADVLVAISTVQDYVSFRHIEDGSWFIQSVCQQLRECCPRGEDLLTILTHVNNDVSQKEGSDQPGKKKQMSEVTFNLRKTLVFSLRRN</sequence>
<dbReference type="PANTHER" id="PTHR48169:SF7">
    <property type="entry name" value="CASPASE 10"/>
    <property type="match status" value="1"/>
</dbReference>
<dbReference type="InParanoid" id="A0A3Q1GQZ0"/>
<feature type="domain" description="Caspase family p20" evidence="6">
    <location>
        <begin position="135"/>
        <end position="282"/>
    </location>
</feature>
<feature type="domain" description="CARD" evidence="7">
    <location>
        <begin position="1"/>
        <end position="78"/>
    </location>
</feature>
<reference evidence="8" key="1">
    <citation type="submission" date="2025-08" db="UniProtKB">
        <authorList>
            <consortium name="Ensembl"/>
        </authorList>
    </citation>
    <scope>IDENTIFICATION</scope>
</reference>
<dbReference type="RefSeq" id="XP_022050950.1">
    <property type="nucleotide sequence ID" value="XM_022195258.2"/>
</dbReference>
<evidence type="ECO:0000256" key="3">
    <source>
        <dbReference type="PIRSR" id="PIRSR038001-1"/>
    </source>
</evidence>
<dbReference type="PRINTS" id="PR00376">
    <property type="entry name" value="IL1BCENZYME"/>
</dbReference>
<dbReference type="InterPro" id="IPR033139">
    <property type="entry name" value="Caspase_cys_AS"/>
</dbReference>
<dbReference type="RefSeq" id="XP_051809551.1">
    <property type="nucleotide sequence ID" value="XM_051953591.1"/>
</dbReference>
<dbReference type="OrthoDB" id="6114029at2759"/>
<dbReference type="PROSITE" id="PS50209">
    <property type="entry name" value="CARD"/>
    <property type="match status" value="1"/>
</dbReference>
<dbReference type="PROSITE" id="PS50207">
    <property type="entry name" value="CASPASE_P10"/>
    <property type="match status" value="1"/>
</dbReference>
<dbReference type="InterPro" id="IPR011029">
    <property type="entry name" value="DEATH-like_dom_sf"/>
</dbReference>
<dbReference type="SMART" id="SM00114">
    <property type="entry name" value="CARD"/>
    <property type="match status" value="1"/>
</dbReference>
<dbReference type="GO" id="GO:0005737">
    <property type="term" value="C:cytoplasm"/>
    <property type="evidence" value="ECO:0007669"/>
    <property type="project" value="UniProtKB-ARBA"/>
</dbReference>
<dbReference type="Gene3D" id="1.10.533.10">
    <property type="entry name" value="Death Domain, Fas"/>
    <property type="match status" value="1"/>
</dbReference>
<organism evidence="8 9">
    <name type="scientific">Acanthochromis polyacanthus</name>
    <name type="common">spiny chromis</name>
    <dbReference type="NCBI Taxonomy" id="80966"/>
    <lineage>
        <taxon>Eukaryota</taxon>
        <taxon>Metazoa</taxon>
        <taxon>Chordata</taxon>
        <taxon>Craniata</taxon>
        <taxon>Vertebrata</taxon>
        <taxon>Euteleostomi</taxon>
        <taxon>Actinopterygii</taxon>
        <taxon>Neopterygii</taxon>
        <taxon>Teleostei</taxon>
        <taxon>Neoteleostei</taxon>
        <taxon>Acanthomorphata</taxon>
        <taxon>Ovalentaria</taxon>
        <taxon>Pomacentridae</taxon>
        <taxon>Acanthochromis</taxon>
    </lineage>
</organism>
<dbReference type="InterPro" id="IPR015917">
    <property type="entry name" value="Pept_C14A"/>
</dbReference>
<dbReference type="PROSITE" id="PS50208">
    <property type="entry name" value="CASPASE_P20"/>
    <property type="match status" value="1"/>
</dbReference>
<dbReference type="Ensembl" id="ENSAPOT00000027130.1">
    <property type="protein sequence ID" value="ENSAPOP00000032833.1"/>
    <property type="gene ID" value="ENSAPOG00000000603.1"/>
</dbReference>
<evidence type="ECO:0000313" key="8">
    <source>
        <dbReference type="Ensembl" id="ENSAPOP00000032833.1"/>
    </source>
</evidence>
<dbReference type="GeneTree" id="ENSGT00940000164225"/>
<dbReference type="GO" id="GO:0004197">
    <property type="term" value="F:cysteine-type endopeptidase activity"/>
    <property type="evidence" value="ECO:0007669"/>
    <property type="project" value="InterPro"/>
</dbReference>
<dbReference type="InterPro" id="IPR011600">
    <property type="entry name" value="Pept_C14_caspase"/>
</dbReference>
<keyword evidence="9" id="KW-1185">Reference proteome</keyword>
<feature type="active site" evidence="3">
    <location>
        <position position="235"/>
    </location>
</feature>
<evidence type="ECO:0000256" key="1">
    <source>
        <dbReference type="ARBA" id="ARBA00010134"/>
    </source>
</evidence>
<dbReference type="InterPro" id="IPR029030">
    <property type="entry name" value="Caspase-like_dom_sf"/>
</dbReference>
<dbReference type="GO" id="GO:0006915">
    <property type="term" value="P:apoptotic process"/>
    <property type="evidence" value="ECO:0007669"/>
    <property type="project" value="UniProtKB-KW"/>
</dbReference>
<proteinExistence type="inferred from homology"/>
<dbReference type="GO" id="GO:0006508">
    <property type="term" value="P:proteolysis"/>
    <property type="evidence" value="ECO:0007669"/>
    <property type="project" value="InterPro"/>
</dbReference>
<dbReference type="PROSITE" id="PS01122">
    <property type="entry name" value="CASPASE_CYS"/>
    <property type="match status" value="1"/>
</dbReference>
<dbReference type="RefSeq" id="XP_051809552.1">
    <property type="nucleotide sequence ID" value="XM_051953592.1"/>
</dbReference>
<dbReference type="PANTHER" id="PTHR48169">
    <property type="entry name" value="DED DOMAIN-CONTAINING PROTEIN"/>
    <property type="match status" value="1"/>
</dbReference>
<dbReference type="RefSeq" id="XP_022050949.1">
    <property type="nucleotide sequence ID" value="XM_022195257.2"/>
</dbReference>
<protein>
    <submittedName>
        <fullName evidence="8">Caspase-8-like</fullName>
    </submittedName>
</protein>
<dbReference type="Proteomes" id="UP000257200">
    <property type="component" value="Unplaced"/>
</dbReference>
<dbReference type="Gene3D" id="3.40.50.1460">
    <property type="match status" value="1"/>
</dbReference>
<dbReference type="InterPro" id="IPR001315">
    <property type="entry name" value="CARD"/>
</dbReference>
<dbReference type="GO" id="GO:0051604">
    <property type="term" value="P:protein maturation"/>
    <property type="evidence" value="ECO:0007669"/>
    <property type="project" value="UniProtKB-ARBA"/>
</dbReference>
<comment type="similarity">
    <text evidence="1 4">Belongs to the peptidase C14A family.</text>
</comment>
<name>A0A3Q1GQZ0_9TELE</name>
<dbReference type="CDD" id="cd00032">
    <property type="entry name" value="CASc"/>
    <property type="match status" value="1"/>
</dbReference>
<dbReference type="CDD" id="cd01671">
    <property type="entry name" value="CARD"/>
    <property type="match status" value="1"/>
</dbReference>
<feature type="domain" description="Caspase family p10" evidence="5">
    <location>
        <begin position="298"/>
        <end position="385"/>
    </location>
</feature>
<dbReference type="GO" id="GO:0042981">
    <property type="term" value="P:regulation of apoptotic process"/>
    <property type="evidence" value="ECO:0007669"/>
    <property type="project" value="InterPro"/>
</dbReference>
<accession>A0A3Q1GQZ0</accession>